<gene>
    <name evidence="8" type="ORF">NDI37_19710</name>
</gene>
<proteinExistence type="predicted"/>
<comment type="caution">
    <text evidence="8">The sequence shown here is derived from an EMBL/GenBank/DDBJ whole genome shotgun (WGS) entry which is preliminary data.</text>
</comment>
<dbReference type="PANTHER" id="PTHR47245">
    <property type="entry name" value="PEPTIDYLPROLYL ISOMERASE"/>
    <property type="match status" value="1"/>
</dbReference>
<dbReference type="SUPFAM" id="SSF109998">
    <property type="entry name" value="Triger factor/SurA peptide-binding domain-like"/>
    <property type="match status" value="1"/>
</dbReference>
<evidence type="ECO:0000256" key="5">
    <source>
        <dbReference type="ARBA" id="ARBA00023235"/>
    </source>
</evidence>
<dbReference type="PANTHER" id="PTHR47245:SF1">
    <property type="entry name" value="FOLDASE PROTEIN PRSA"/>
    <property type="match status" value="1"/>
</dbReference>
<keyword evidence="3" id="KW-0732">Signal</keyword>
<accession>A0ABV0JT92</accession>
<dbReference type="GO" id="GO:0016853">
    <property type="term" value="F:isomerase activity"/>
    <property type="evidence" value="ECO:0007669"/>
    <property type="project" value="UniProtKB-KW"/>
</dbReference>
<protein>
    <recommendedName>
        <fullName evidence="2">peptidylprolyl isomerase</fullName>
        <ecNumber evidence="2">5.2.1.8</ecNumber>
    </recommendedName>
</protein>
<organism evidence="8 9">
    <name type="scientific">Funiculus sociatus GB2-A5</name>
    <dbReference type="NCBI Taxonomy" id="2933946"/>
    <lineage>
        <taxon>Bacteria</taxon>
        <taxon>Bacillati</taxon>
        <taxon>Cyanobacteriota</taxon>
        <taxon>Cyanophyceae</taxon>
        <taxon>Coleofasciculales</taxon>
        <taxon>Coleofasciculaceae</taxon>
        <taxon>Funiculus</taxon>
    </lineage>
</organism>
<feature type="domain" description="PpiC" evidence="7">
    <location>
        <begin position="119"/>
        <end position="210"/>
    </location>
</feature>
<keyword evidence="5 6" id="KW-0413">Isomerase</keyword>
<dbReference type="Pfam" id="PF00639">
    <property type="entry name" value="Rotamase"/>
    <property type="match status" value="1"/>
</dbReference>
<evidence type="ECO:0000313" key="9">
    <source>
        <dbReference type="Proteomes" id="UP001442494"/>
    </source>
</evidence>
<dbReference type="InterPro" id="IPR027304">
    <property type="entry name" value="Trigger_fact/SurA_dom_sf"/>
</dbReference>
<keyword evidence="9" id="KW-1185">Reference proteome</keyword>
<dbReference type="RefSeq" id="WP_190423019.1">
    <property type="nucleotide sequence ID" value="NZ_JAMPKK010000048.1"/>
</dbReference>
<dbReference type="InterPro" id="IPR046357">
    <property type="entry name" value="PPIase_dom_sf"/>
</dbReference>
<dbReference type="InterPro" id="IPR050245">
    <property type="entry name" value="PrsA_foldase"/>
</dbReference>
<name>A0ABV0JT92_9CYAN</name>
<dbReference type="PROSITE" id="PS50198">
    <property type="entry name" value="PPIC_PPIASE_2"/>
    <property type="match status" value="1"/>
</dbReference>
<evidence type="ECO:0000256" key="1">
    <source>
        <dbReference type="ARBA" id="ARBA00000971"/>
    </source>
</evidence>
<dbReference type="EMBL" id="JAMPKK010000048">
    <property type="protein sequence ID" value="MEP0866684.1"/>
    <property type="molecule type" value="Genomic_DNA"/>
</dbReference>
<reference evidence="8 9" key="1">
    <citation type="submission" date="2022-04" db="EMBL/GenBank/DDBJ databases">
        <title>Positive selection, recombination, and allopatry shape intraspecific diversity of widespread and dominant cyanobacteria.</title>
        <authorList>
            <person name="Wei J."/>
            <person name="Shu W."/>
            <person name="Hu C."/>
        </authorList>
    </citation>
    <scope>NUCLEOTIDE SEQUENCE [LARGE SCALE GENOMIC DNA]</scope>
    <source>
        <strain evidence="8 9">GB2-A5</strain>
    </source>
</reference>
<evidence type="ECO:0000256" key="3">
    <source>
        <dbReference type="ARBA" id="ARBA00022729"/>
    </source>
</evidence>
<evidence type="ECO:0000256" key="4">
    <source>
        <dbReference type="ARBA" id="ARBA00023110"/>
    </source>
</evidence>
<dbReference type="Gene3D" id="3.10.50.40">
    <property type="match status" value="1"/>
</dbReference>
<evidence type="ECO:0000313" key="8">
    <source>
        <dbReference type="EMBL" id="MEP0866684.1"/>
    </source>
</evidence>
<evidence type="ECO:0000256" key="2">
    <source>
        <dbReference type="ARBA" id="ARBA00013194"/>
    </source>
</evidence>
<dbReference type="InterPro" id="IPR000297">
    <property type="entry name" value="PPIase_PpiC"/>
</dbReference>
<comment type="catalytic activity">
    <reaction evidence="1">
        <text>[protein]-peptidylproline (omega=180) = [protein]-peptidylproline (omega=0)</text>
        <dbReference type="Rhea" id="RHEA:16237"/>
        <dbReference type="Rhea" id="RHEA-COMP:10747"/>
        <dbReference type="Rhea" id="RHEA-COMP:10748"/>
        <dbReference type="ChEBI" id="CHEBI:83833"/>
        <dbReference type="ChEBI" id="CHEBI:83834"/>
        <dbReference type="EC" id="5.2.1.8"/>
    </reaction>
</comment>
<dbReference type="SUPFAM" id="SSF54534">
    <property type="entry name" value="FKBP-like"/>
    <property type="match status" value="1"/>
</dbReference>
<sequence>MKDFSGSSVEVNEIVDFLKKDLQLKEVCQKILYQRVINQAAQEKSLTVTPEEIQAEANKLRYAKRLEKAADTLAWLGDQMISAEDWEAGICDRLIAKKLAESLFAKEAEKFFAQNKLNFDQILLYQIILPDERLAQELFYQIEEREISFYEAAHLYDIDERRRHQCGYEGKLYRWSFKPDISAIIFSAKRKEVFGPISTDQGYHLFIVEEFIPAQLTPQTHQEIVDRMFKEWLASELNYMLHSTTA</sequence>
<dbReference type="EC" id="5.2.1.8" evidence="2"/>
<dbReference type="Proteomes" id="UP001442494">
    <property type="component" value="Unassembled WGS sequence"/>
</dbReference>
<keyword evidence="4 6" id="KW-0697">Rotamase</keyword>
<evidence type="ECO:0000259" key="7">
    <source>
        <dbReference type="PROSITE" id="PS50198"/>
    </source>
</evidence>
<evidence type="ECO:0000256" key="6">
    <source>
        <dbReference type="PROSITE-ProRule" id="PRU00278"/>
    </source>
</evidence>